<keyword evidence="4 5" id="KW-0067">ATP-binding</keyword>
<dbReference type="InterPro" id="IPR014017">
    <property type="entry name" value="DNA_helicase_UvrD-like_C"/>
</dbReference>
<reference evidence="8 9" key="1">
    <citation type="submission" date="2022-01" db="EMBL/GenBank/DDBJ databases">
        <authorList>
            <person name="Xiong W."/>
            <person name="Schranz E."/>
        </authorList>
    </citation>
    <scope>NUCLEOTIDE SEQUENCE [LARGE SCALE GENOMIC DNA]</scope>
</reference>
<evidence type="ECO:0000256" key="1">
    <source>
        <dbReference type="ARBA" id="ARBA00022741"/>
    </source>
</evidence>
<dbReference type="Gene3D" id="3.40.50.300">
    <property type="entry name" value="P-loop containing nucleotide triphosphate hydrolases"/>
    <property type="match status" value="4"/>
</dbReference>
<feature type="compositionally biased region" description="Basic and acidic residues" evidence="6">
    <location>
        <begin position="1"/>
        <end position="12"/>
    </location>
</feature>
<dbReference type="Gene3D" id="1.10.10.160">
    <property type="match status" value="1"/>
</dbReference>
<name>A0AAU9N455_9ASTR</name>
<feature type="compositionally biased region" description="Polar residues" evidence="6">
    <location>
        <begin position="2815"/>
        <end position="2825"/>
    </location>
</feature>
<dbReference type="Pfam" id="PF13086">
    <property type="entry name" value="AAA_11"/>
    <property type="match status" value="1"/>
</dbReference>
<evidence type="ECO:0000256" key="2">
    <source>
        <dbReference type="ARBA" id="ARBA00022801"/>
    </source>
</evidence>
<dbReference type="InterPro" id="IPR014016">
    <property type="entry name" value="UvrD-like_ATP-bd"/>
</dbReference>
<evidence type="ECO:0000313" key="8">
    <source>
        <dbReference type="EMBL" id="CAH1431149.1"/>
    </source>
</evidence>
<dbReference type="CDD" id="cd18808">
    <property type="entry name" value="SF1_C_Upf1"/>
    <property type="match status" value="1"/>
</dbReference>
<dbReference type="EMBL" id="CAKMRJ010003334">
    <property type="protein sequence ID" value="CAH1431149.1"/>
    <property type="molecule type" value="Genomic_DNA"/>
</dbReference>
<dbReference type="GO" id="GO:0004386">
    <property type="term" value="F:helicase activity"/>
    <property type="evidence" value="ECO:0007669"/>
    <property type="project" value="UniProtKB-UniRule"/>
</dbReference>
<dbReference type="GO" id="GO:0016787">
    <property type="term" value="F:hydrolase activity"/>
    <property type="evidence" value="ECO:0007669"/>
    <property type="project" value="UniProtKB-UniRule"/>
</dbReference>
<dbReference type="PROSITE" id="PS51198">
    <property type="entry name" value="UVRD_HELICASE_ATP_BIND"/>
    <property type="match status" value="1"/>
</dbReference>
<keyword evidence="9" id="KW-1185">Reference proteome</keyword>
<evidence type="ECO:0000256" key="6">
    <source>
        <dbReference type="SAM" id="MobiDB-lite"/>
    </source>
</evidence>
<feature type="binding site" evidence="5">
    <location>
        <begin position="1145"/>
        <end position="1152"/>
    </location>
    <ligand>
        <name>ATP</name>
        <dbReference type="ChEBI" id="CHEBI:30616"/>
    </ligand>
</feature>
<dbReference type="InterPro" id="IPR041677">
    <property type="entry name" value="DNA2/NAM7_AAA_11"/>
</dbReference>
<feature type="compositionally biased region" description="Basic residues" evidence="6">
    <location>
        <begin position="2829"/>
        <end position="2849"/>
    </location>
</feature>
<dbReference type="InterPro" id="IPR045529">
    <property type="entry name" value="DUF6469"/>
</dbReference>
<gene>
    <name evidence="8" type="ORF">LVIROSA_LOCUS17878</name>
</gene>
<comment type="caution">
    <text evidence="8">The sequence shown here is derived from an EMBL/GenBank/DDBJ whole genome shotgun (WGS) entry which is preliminary data.</text>
</comment>
<dbReference type="Pfam" id="PF13361">
    <property type="entry name" value="UvrD_C"/>
    <property type="match status" value="1"/>
</dbReference>
<dbReference type="Pfam" id="PF00580">
    <property type="entry name" value="UvrD-helicase"/>
    <property type="match status" value="1"/>
</dbReference>
<dbReference type="FunFam" id="3.40.50.300:FF:000326">
    <property type="entry name" value="P-loop containing nucleoside triphosphate hydrolase"/>
    <property type="match status" value="1"/>
</dbReference>
<dbReference type="Pfam" id="PF13087">
    <property type="entry name" value="AAA_12"/>
    <property type="match status" value="1"/>
</dbReference>
<dbReference type="InterPro" id="IPR047187">
    <property type="entry name" value="SF1_C_Upf1"/>
</dbReference>
<feature type="region of interest" description="Disordered" evidence="6">
    <location>
        <begin position="2752"/>
        <end position="2849"/>
    </location>
</feature>
<feature type="domain" description="UvrD-like helicase ATP-binding" evidence="7">
    <location>
        <begin position="1124"/>
        <end position="1503"/>
    </location>
</feature>
<proteinExistence type="predicted"/>
<feature type="region of interest" description="Disordered" evidence="6">
    <location>
        <begin position="1"/>
        <end position="21"/>
    </location>
</feature>
<protein>
    <recommendedName>
        <fullName evidence="7">UvrD-like helicase ATP-binding domain-containing protein</fullName>
    </recommendedName>
</protein>
<dbReference type="Proteomes" id="UP001157418">
    <property type="component" value="Unassembled WGS sequence"/>
</dbReference>
<dbReference type="InterPro" id="IPR041679">
    <property type="entry name" value="DNA2/NAM7-like_C"/>
</dbReference>
<sequence length="2849" mass="325370">MASHEWMTEKAKRERKKKNRGKRKRILHSLIIVDTESLLLFPRSLPLAVMMEGSYLGKEKEDDQRRDDFTQMIFSWSLDDILNEDLYNYQVEKIPLTFSSKEQYFGSFIYPLLEETRADLASSMEIMYRAPFAEVFSFSEVKHKGNKEVVYDVTVDTWKNRFSERGKEPYRTLPGDLLILAEWKPEFGSDLHQTGRTWAFALVKTIEDDEDSNTSVRFKVKTLHQIECQDGLYVVFLMNITTNKRIWNSLHMNRNSNIIKEILYSDNMVKENCDSCFSGLSLFETLDLSLVSKLNESQQEAIMASIGKIGCPHNSSVEQIWGPPGTGKTMTVSVMLSIFLQMKCRTLTCAPTNVAVVQVASRVLSLVKESFKTRIANGDCFYSIGDLLLFGNKERLKVGSDIEEIYLENRIKRLAECLGSLTGWKHCLRTMIDLLEDCVSQFHVYVDNEKFKEEQLRKEKENESESEISKVEVKSFVEFLQDRFSSSVFPLRTCIITFCTHISRSFLTEETFQNMVSLLNILCSLESLLFQDNLDSDELENLFSSKPMEDDFEKLWDIDIQSIRSMSISIMKILQRSLEKLRLPNILNKYAMMDFCFQGASLIFCTTSSSYKLHTVEMKPLNFLVIDEAAQLKEAESTIPLQLHGIKHAILIGDECQLPAMVTSNVSAESGFGRSLFDRLSSLRHSKHLLNVQYRMHPSISLFPNLTFYQNQILDAENVTCKSYEKKYLSGPMFGPYSFINIVGGREEKDDDGRSRRNLVEVAVVIKIVQSLYKACYESKKKLSVGVVSPYAAQVVSIQEKLAHKYEKVDGFSVNVKSIDGFQGGEEDIIILSTVRSNTRGSVGFIDSPQRTDVALTRARHCLWILGNERTLVNSESVWEDIVKDARNRECLFDADADELLRMTIISAKKELEQLDDLVNGKSVLFRHAKWKVLFSDDFRRSFAKLKHARLKKVVLNLLLKLSGGWRPKNRSVDLCCERSSQIMKQFKVEGLYVICTVDIIKEVKYIQVLKIWDLLPFDEISKLTKRLENIFAAYTDEYISHCTAKSLEGDLEVPRIWPATPEIIRFRNLSNCEDESDLNTNSGDGRSYVENSKVSESLLLMKFYSLSSGVVNHLLSGKDIDLPMQVTDEQMDIILFRKSSFIIGRSGTGKTTILTMKLYQNEQSFRFASHGFDEAESSGVKDVESDDDHEKENKSIVLRQLFVTVSPRLCYAVKHHVSHLTSISSEGNSSGEVNLDDVDVTLESNMPDTFVEVPEKSYPLVMTFEKFLMMMDSTLGNSFFERFPEAREGSHVNHIRSRSIALQTFIRSRNVTFDKFHLLYWPHFNSNLTKKLDASRVFTEIISHIKGGLHADGKLSYENYCLLSEGRASTLTKQKREDVYTLFQAYEKMKTERGEFDWGDLVNDLHHRLKSRRYEGDQMGFVYIDEVQDLSMRQISLFKYICQNVEEGFIFAGDTAQTIARGIDFRFEDIRSLFYTEFLSSGKKEKGRVSGKFQLKQNFRTHAGVLELAQSVIEILYHYFAHSIDLLEPETSLISGEAPVLLESGNDENAIVTIFGGTGSSGEIVGFGAEQVILVRDDSAKTEIYEYVGKQALVLTIVECKGLEFQDVLLYNFFGTSPLKDRWRVIYGYMKDQDLLDEKLFPSFPKFKESKHNVLCSELKQLYVAITRTRQRLWICENKEELSKPMFHYWKRKGIVQVRKLDDSVAQAMRVASSPQEWRERGKKLYYENNFVMATMCFERAGDTIWEKLAKASGLRAIADQMQGTNPEAYFGYLREAAEMFESIGKLESAASCYCDLKEYERAGKIYLEKCGKINEAAECFLLAGCYSDAAEAYSKGDQFANCLSACKKGELFDKGMQYIEYWKEHVIVRSKEIEKIEQEFLESCALDYHERKDSKSMMKFVRCFCSMESKRVFLKSKGCFDELLLLEEESGHFLEAAELVRSWGDVLKEADLLGKAGNFKDAASLIIWYVFFNSLWGNGSSGWPLKKFAQKEELYERAKSLAKSDSEISYGFVCRELKLLFDQQSNLSELKRNLQSSQQNNCLRGEILCNRKILEAHLSLNSSKYDWEDELPVDINKHCEEKILQNQVSVRTLVFCWDQWKENIMDIFENLESFENAEADKNNEHVDFVLNYFGVRKQSVKGNVSYLLVNKDASWVRNSGNKGVFKDGKRVNIGSKQLVVAIQSYWQVELLSVGIKVLQTLEALYKLKTNGSSFHQSSCLLHIFEVSKFLLDSSYLKLTHHHTKTLEQFLRISMSYFDIVFPLDWRKSVSRELISLRETYLSLDLLEDIILQNLHKKSELSYSTIGIVMMICFGSRKPVTLYKKIITGLQWNPTWKSFVQEFLSNNPVVSGSSSRFILNDAYFAPQLQDALEDVYRANWRSLGYISPHSFVYLLDYLLFMTSFSQGMFFTTKSSFVGWLPTLGSTSTQSITLSASQQMFPQHTVVFFVETIQEILYNKVDTAAWIRSSGVNTGYYHPLLVLKLVMMLSLICLKVSDCSEVLLNLLLGRNNIAYLLPQKFVSIVLRRRKGRYLNLNPDVVAEAFMSINDPLMAVVSAEDVSRKIHVPFAIFVDLRTSKEEIMNVLFPRKSIQISQPSSKNVGVGTILEEKQSSNMLTAAKLNVKSLNWKNLEEISESLKQKKGEALNFSSVVIKKELDKDIQTLASVLEDAKSNAGEDSIGKVTSALGELKLLSSAFDTSEHKEKHGVFTNEAMKTLQLVVENLQGNRPLIDDFLNKTQDLKVVQKVVSESSNTSEVHQEEDHATDSQVDMVEEEESNDGNTQDSKTKKGKGKKKGKNKGDNGNVDSMVDSVVEKQSTSGNNQDPKSKKGKGNNKGKNKGKKGKGKNK</sequence>
<evidence type="ECO:0000256" key="5">
    <source>
        <dbReference type="PROSITE-ProRule" id="PRU00560"/>
    </source>
</evidence>
<evidence type="ECO:0000256" key="3">
    <source>
        <dbReference type="ARBA" id="ARBA00022806"/>
    </source>
</evidence>
<dbReference type="GO" id="GO:0005524">
    <property type="term" value="F:ATP binding"/>
    <property type="evidence" value="ECO:0007669"/>
    <property type="project" value="UniProtKB-UniRule"/>
</dbReference>
<dbReference type="InterPro" id="IPR039904">
    <property type="entry name" value="TRANK1"/>
</dbReference>
<accession>A0AAU9N455</accession>
<dbReference type="GO" id="GO:0005694">
    <property type="term" value="C:chromosome"/>
    <property type="evidence" value="ECO:0007669"/>
    <property type="project" value="UniProtKB-ARBA"/>
</dbReference>
<dbReference type="PANTHER" id="PTHR21529">
    <property type="entry name" value="MAMMARY TURMOR VIRUS RECEPTOR HOMOLOG 1, 2 MTVR1, 2"/>
    <property type="match status" value="1"/>
</dbReference>
<dbReference type="PANTHER" id="PTHR21529:SF4">
    <property type="entry name" value="TPR AND ANKYRIN REPEAT-CONTAINING PROTEIN 1"/>
    <property type="match status" value="1"/>
</dbReference>
<keyword evidence="1 5" id="KW-0547">Nucleotide-binding</keyword>
<dbReference type="Pfam" id="PF20073">
    <property type="entry name" value="DUF6469"/>
    <property type="match status" value="1"/>
</dbReference>
<organism evidence="8 9">
    <name type="scientific">Lactuca virosa</name>
    <dbReference type="NCBI Taxonomy" id="75947"/>
    <lineage>
        <taxon>Eukaryota</taxon>
        <taxon>Viridiplantae</taxon>
        <taxon>Streptophyta</taxon>
        <taxon>Embryophyta</taxon>
        <taxon>Tracheophyta</taxon>
        <taxon>Spermatophyta</taxon>
        <taxon>Magnoliopsida</taxon>
        <taxon>eudicotyledons</taxon>
        <taxon>Gunneridae</taxon>
        <taxon>Pentapetalae</taxon>
        <taxon>asterids</taxon>
        <taxon>campanulids</taxon>
        <taxon>Asterales</taxon>
        <taxon>Asteraceae</taxon>
        <taxon>Cichorioideae</taxon>
        <taxon>Cichorieae</taxon>
        <taxon>Lactucinae</taxon>
        <taxon>Lactuca</taxon>
    </lineage>
</organism>
<evidence type="ECO:0000313" key="9">
    <source>
        <dbReference type="Proteomes" id="UP001157418"/>
    </source>
</evidence>
<evidence type="ECO:0000259" key="7">
    <source>
        <dbReference type="PROSITE" id="PS51198"/>
    </source>
</evidence>
<dbReference type="InterPro" id="IPR013986">
    <property type="entry name" value="DExx_box_DNA_helicase_dom_sf"/>
</dbReference>
<feature type="compositionally biased region" description="Basic residues" evidence="6">
    <location>
        <begin position="2789"/>
        <end position="2798"/>
    </location>
</feature>
<dbReference type="InterPro" id="IPR027417">
    <property type="entry name" value="P-loop_NTPase"/>
</dbReference>
<keyword evidence="2 5" id="KW-0378">Hydrolase</keyword>
<evidence type="ECO:0000256" key="4">
    <source>
        <dbReference type="ARBA" id="ARBA00022840"/>
    </source>
</evidence>
<dbReference type="SUPFAM" id="SSF52540">
    <property type="entry name" value="P-loop containing nucleoside triphosphate hydrolases"/>
    <property type="match status" value="2"/>
</dbReference>
<keyword evidence="3 5" id="KW-0347">Helicase</keyword>